<dbReference type="GO" id="GO:0000981">
    <property type="term" value="F:DNA-binding transcription factor activity, RNA polymerase II-specific"/>
    <property type="evidence" value="ECO:0007669"/>
    <property type="project" value="TreeGrafter"/>
</dbReference>
<feature type="region of interest" description="Disordered" evidence="9">
    <location>
        <begin position="1988"/>
        <end position="2064"/>
    </location>
</feature>
<feature type="compositionally biased region" description="Pro residues" evidence="9">
    <location>
        <begin position="1709"/>
        <end position="1719"/>
    </location>
</feature>
<dbReference type="PROSITE" id="PS50114">
    <property type="entry name" value="GATA_ZN_FINGER_2"/>
    <property type="match status" value="1"/>
</dbReference>
<dbReference type="GO" id="GO:0000122">
    <property type="term" value="P:negative regulation of transcription by RNA polymerase II"/>
    <property type="evidence" value="ECO:0007669"/>
    <property type="project" value="TreeGrafter"/>
</dbReference>
<dbReference type="OrthoDB" id="2157641at2759"/>
<feature type="compositionally biased region" description="Polar residues" evidence="9">
    <location>
        <begin position="1730"/>
        <end position="1739"/>
    </location>
</feature>
<evidence type="ECO:0000256" key="9">
    <source>
        <dbReference type="SAM" id="MobiDB-lite"/>
    </source>
</evidence>
<organism evidence="13 14">
    <name type="scientific">Pleurotus eryngii</name>
    <name type="common">Boletus of the steppes</name>
    <dbReference type="NCBI Taxonomy" id="5323"/>
    <lineage>
        <taxon>Eukaryota</taxon>
        <taxon>Fungi</taxon>
        <taxon>Dikarya</taxon>
        <taxon>Basidiomycota</taxon>
        <taxon>Agaricomycotina</taxon>
        <taxon>Agaricomycetes</taxon>
        <taxon>Agaricomycetidae</taxon>
        <taxon>Agaricales</taxon>
        <taxon>Pleurotineae</taxon>
        <taxon>Pleurotaceae</taxon>
        <taxon>Pleurotus</taxon>
    </lineage>
</organism>
<evidence type="ECO:0000256" key="4">
    <source>
        <dbReference type="ARBA" id="ARBA00022833"/>
    </source>
</evidence>
<feature type="compositionally biased region" description="Basic and acidic residues" evidence="9">
    <location>
        <begin position="435"/>
        <end position="458"/>
    </location>
</feature>
<dbReference type="Proteomes" id="UP000807025">
    <property type="component" value="Unassembled WGS sequence"/>
</dbReference>
<feature type="region of interest" description="Disordered" evidence="9">
    <location>
        <begin position="1045"/>
        <end position="1100"/>
    </location>
</feature>
<feature type="compositionally biased region" description="Low complexity" evidence="9">
    <location>
        <begin position="1638"/>
        <end position="1658"/>
    </location>
</feature>
<keyword evidence="10" id="KW-0472">Membrane</keyword>
<feature type="compositionally biased region" description="Low complexity" evidence="9">
    <location>
        <begin position="569"/>
        <end position="580"/>
    </location>
</feature>
<feature type="compositionally biased region" description="Low complexity" evidence="9">
    <location>
        <begin position="1269"/>
        <end position="1284"/>
    </location>
</feature>
<keyword evidence="3 8" id="KW-0863">Zinc-finger</keyword>
<feature type="compositionally biased region" description="Basic and acidic residues" evidence="9">
    <location>
        <begin position="1614"/>
        <end position="1635"/>
    </location>
</feature>
<evidence type="ECO:0000256" key="7">
    <source>
        <dbReference type="ARBA" id="ARBA00023242"/>
    </source>
</evidence>
<feature type="compositionally biased region" description="Polar residues" evidence="9">
    <location>
        <begin position="1748"/>
        <end position="1766"/>
    </location>
</feature>
<dbReference type="PROSITE" id="PS00344">
    <property type="entry name" value="GATA_ZN_FINGER_1"/>
    <property type="match status" value="1"/>
</dbReference>
<keyword evidence="10" id="KW-0812">Transmembrane</keyword>
<dbReference type="PRINTS" id="PR00619">
    <property type="entry name" value="GATAZNFINGER"/>
</dbReference>
<keyword evidence="14" id="KW-1185">Reference proteome</keyword>
<dbReference type="Pfam" id="PF01369">
    <property type="entry name" value="Sec7"/>
    <property type="match status" value="1"/>
</dbReference>
<comment type="subcellular location">
    <subcellularLocation>
        <location evidence="1">Nucleus</location>
    </subcellularLocation>
</comment>
<evidence type="ECO:0000256" key="10">
    <source>
        <dbReference type="SAM" id="Phobius"/>
    </source>
</evidence>
<feature type="compositionally biased region" description="Polar residues" evidence="9">
    <location>
        <begin position="773"/>
        <end position="798"/>
    </location>
</feature>
<dbReference type="GO" id="GO:0008270">
    <property type="term" value="F:zinc ion binding"/>
    <property type="evidence" value="ECO:0007669"/>
    <property type="project" value="UniProtKB-KW"/>
</dbReference>
<dbReference type="InterPro" id="IPR013088">
    <property type="entry name" value="Znf_NHR/GATA"/>
</dbReference>
<feature type="compositionally biased region" description="Polar residues" evidence="9">
    <location>
        <begin position="1598"/>
        <end position="1612"/>
    </location>
</feature>
<feature type="compositionally biased region" description="Low complexity" evidence="9">
    <location>
        <begin position="165"/>
        <end position="183"/>
    </location>
</feature>
<feature type="compositionally biased region" description="Polar residues" evidence="9">
    <location>
        <begin position="205"/>
        <end position="222"/>
    </location>
</feature>
<dbReference type="Pfam" id="PF00320">
    <property type="entry name" value="GATA"/>
    <property type="match status" value="1"/>
</dbReference>
<dbReference type="InterPro" id="IPR011993">
    <property type="entry name" value="PH-like_dom_sf"/>
</dbReference>
<feature type="transmembrane region" description="Helical" evidence="10">
    <location>
        <begin position="1156"/>
        <end position="1179"/>
    </location>
</feature>
<dbReference type="SUPFAM" id="SSF57716">
    <property type="entry name" value="Glucocorticoid receptor-like (DNA-binding domain)"/>
    <property type="match status" value="1"/>
</dbReference>
<feature type="region of interest" description="Disordered" evidence="9">
    <location>
        <begin position="1239"/>
        <end position="1796"/>
    </location>
</feature>
<keyword evidence="10" id="KW-1133">Transmembrane helix</keyword>
<feature type="domain" description="GATA-type" evidence="11">
    <location>
        <begin position="993"/>
        <end position="1046"/>
    </location>
</feature>
<dbReference type="InterPro" id="IPR023394">
    <property type="entry name" value="Sec7_C_sf"/>
</dbReference>
<feature type="compositionally biased region" description="Basic and acidic residues" evidence="9">
    <location>
        <begin position="1355"/>
        <end position="1367"/>
    </location>
</feature>
<dbReference type="SUPFAM" id="SSF50729">
    <property type="entry name" value="PH domain-like"/>
    <property type="match status" value="1"/>
</dbReference>
<feature type="region of interest" description="Disordered" evidence="9">
    <location>
        <begin position="331"/>
        <end position="351"/>
    </location>
</feature>
<comment type="caution">
    <text evidence="13">The sequence shown here is derived from an EMBL/GenBank/DDBJ whole genome shotgun (WGS) entry which is preliminary data.</text>
</comment>
<dbReference type="PANTHER" id="PTHR10071:SF281">
    <property type="entry name" value="BOX A-BINDING FACTOR-RELATED"/>
    <property type="match status" value="1"/>
</dbReference>
<dbReference type="Gene3D" id="3.30.50.10">
    <property type="entry name" value="Erythroid Transcription Factor GATA-1, subunit A"/>
    <property type="match status" value="1"/>
</dbReference>
<dbReference type="InterPro" id="IPR041681">
    <property type="entry name" value="PH_9"/>
</dbReference>
<feature type="compositionally biased region" description="Pro residues" evidence="9">
    <location>
        <begin position="1550"/>
        <end position="1564"/>
    </location>
</feature>
<feature type="region of interest" description="Disordered" evidence="9">
    <location>
        <begin position="865"/>
        <end position="924"/>
    </location>
</feature>
<evidence type="ECO:0000259" key="12">
    <source>
        <dbReference type="PROSITE" id="PS50190"/>
    </source>
</evidence>
<dbReference type="FunFam" id="3.30.50.10:FF:000007">
    <property type="entry name" value="Nitrogen regulatory AreA, N-terminal"/>
    <property type="match status" value="1"/>
</dbReference>
<reference evidence="13" key="1">
    <citation type="submission" date="2020-11" db="EMBL/GenBank/DDBJ databases">
        <authorList>
            <consortium name="DOE Joint Genome Institute"/>
            <person name="Ahrendt S."/>
            <person name="Riley R."/>
            <person name="Andreopoulos W."/>
            <person name="Labutti K."/>
            <person name="Pangilinan J."/>
            <person name="Ruiz-Duenas F.J."/>
            <person name="Barrasa J.M."/>
            <person name="Sanchez-Garcia M."/>
            <person name="Camarero S."/>
            <person name="Miyauchi S."/>
            <person name="Serrano A."/>
            <person name="Linde D."/>
            <person name="Babiker R."/>
            <person name="Drula E."/>
            <person name="Ayuso-Fernandez I."/>
            <person name="Pacheco R."/>
            <person name="Padilla G."/>
            <person name="Ferreira P."/>
            <person name="Barriuso J."/>
            <person name="Kellner H."/>
            <person name="Castanera R."/>
            <person name="Alfaro M."/>
            <person name="Ramirez L."/>
            <person name="Pisabarro A.G."/>
            <person name="Kuo A."/>
            <person name="Tritt A."/>
            <person name="Lipzen A."/>
            <person name="He G."/>
            <person name="Yan M."/>
            <person name="Ng V."/>
            <person name="Cullen D."/>
            <person name="Martin F."/>
            <person name="Rosso M.-N."/>
            <person name="Henrissat B."/>
            <person name="Hibbett D."/>
            <person name="Martinez A.T."/>
            <person name="Grigoriev I.V."/>
        </authorList>
    </citation>
    <scope>NUCLEOTIDE SEQUENCE</scope>
    <source>
        <strain evidence="13">ATCC 90797</strain>
    </source>
</reference>
<dbReference type="Gene3D" id="2.30.29.30">
    <property type="entry name" value="Pleckstrin-homology domain (PH domain)/Phosphotyrosine-binding domain (PTB)"/>
    <property type="match status" value="1"/>
</dbReference>
<name>A0A9P6DKC7_PLEER</name>
<dbReference type="InterPro" id="IPR000679">
    <property type="entry name" value="Znf_GATA"/>
</dbReference>
<dbReference type="SMART" id="SM00233">
    <property type="entry name" value="PH"/>
    <property type="match status" value="1"/>
</dbReference>
<dbReference type="GO" id="GO:0005085">
    <property type="term" value="F:guanyl-nucleotide exchange factor activity"/>
    <property type="evidence" value="ECO:0007669"/>
    <property type="project" value="InterPro"/>
</dbReference>
<feature type="compositionally biased region" description="Polar residues" evidence="9">
    <location>
        <begin position="880"/>
        <end position="912"/>
    </location>
</feature>
<dbReference type="Gene3D" id="1.10.1000.11">
    <property type="entry name" value="Arf Nucleotide-binding Site Opener,domain 2"/>
    <property type="match status" value="1"/>
</dbReference>
<evidence type="ECO:0000256" key="6">
    <source>
        <dbReference type="ARBA" id="ARBA00023163"/>
    </source>
</evidence>
<dbReference type="InterPro" id="IPR000904">
    <property type="entry name" value="Sec7_dom"/>
</dbReference>
<evidence type="ECO:0000313" key="14">
    <source>
        <dbReference type="Proteomes" id="UP000807025"/>
    </source>
</evidence>
<dbReference type="EMBL" id="MU154522">
    <property type="protein sequence ID" value="KAF9501743.1"/>
    <property type="molecule type" value="Genomic_DNA"/>
</dbReference>
<keyword evidence="7" id="KW-0539">Nucleus</keyword>
<evidence type="ECO:0000256" key="2">
    <source>
        <dbReference type="ARBA" id="ARBA00022723"/>
    </source>
</evidence>
<feature type="transmembrane region" description="Helical" evidence="10">
    <location>
        <begin position="1112"/>
        <end position="1135"/>
    </location>
</feature>
<feature type="domain" description="SEC7" evidence="12">
    <location>
        <begin position="1799"/>
        <end position="1995"/>
    </location>
</feature>
<feature type="compositionally biased region" description="Basic and acidic residues" evidence="9">
    <location>
        <begin position="2011"/>
        <end position="2023"/>
    </location>
</feature>
<dbReference type="InterPro" id="IPR039355">
    <property type="entry name" value="Transcription_factor_GATA"/>
</dbReference>
<evidence type="ECO:0000256" key="1">
    <source>
        <dbReference type="ARBA" id="ARBA00004123"/>
    </source>
</evidence>
<feature type="compositionally biased region" description="Polar residues" evidence="9">
    <location>
        <begin position="331"/>
        <end position="341"/>
    </location>
</feature>
<dbReference type="SUPFAM" id="SSF48425">
    <property type="entry name" value="Sec7 domain"/>
    <property type="match status" value="1"/>
</dbReference>
<evidence type="ECO:0000313" key="13">
    <source>
        <dbReference type="EMBL" id="KAF9501743.1"/>
    </source>
</evidence>
<feature type="compositionally biased region" description="Low complexity" evidence="9">
    <location>
        <begin position="262"/>
        <end position="272"/>
    </location>
</feature>
<feature type="compositionally biased region" description="Low complexity" evidence="9">
    <location>
        <begin position="1374"/>
        <end position="1387"/>
    </location>
</feature>
<feature type="region of interest" description="Disordered" evidence="9">
    <location>
        <begin position="1"/>
        <end position="81"/>
    </location>
</feature>
<feature type="region of interest" description="Disordered" evidence="9">
    <location>
        <begin position="495"/>
        <end position="581"/>
    </location>
</feature>
<dbReference type="CDD" id="cd00202">
    <property type="entry name" value="ZnF_GATA"/>
    <property type="match status" value="1"/>
</dbReference>
<dbReference type="SMART" id="SM00222">
    <property type="entry name" value="Sec7"/>
    <property type="match status" value="1"/>
</dbReference>
<dbReference type="Pfam" id="PF08550">
    <property type="entry name" value="GATA_AreA"/>
    <property type="match status" value="1"/>
</dbReference>
<evidence type="ECO:0000256" key="5">
    <source>
        <dbReference type="ARBA" id="ARBA00023015"/>
    </source>
</evidence>
<feature type="region of interest" description="Disordered" evidence="9">
    <location>
        <begin position="2151"/>
        <end position="2172"/>
    </location>
</feature>
<feature type="region of interest" description="Disordered" evidence="9">
    <location>
        <begin position="2551"/>
        <end position="2579"/>
    </location>
</feature>
<dbReference type="GO" id="GO:0045944">
    <property type="term" value="P:positive regulation of transcription by RNA polymerase II"/>
    <property type="evidence" value="ECO:0007669"/>
    <property type="project" value="TreeGrafter"/>
</dbReference>
<dbReference type="InterPro" id="IPR001849">
    <property type="entry name" value="PH_domain"/>
</dbReference>
<keyword evidence="4" id="KW-0862">Zinc</keyword>
<feature type="compositionally biased region" description="Polar residues" evidence="9">
    <location>
        <begin position="1988"/>
        <end position="2009"/>
    </location>
</feature>
<feature type="compositionally biased region" description="Polar residues" evidence="9">
    <location>
        <begin position="719"/>
        <end position="728"/>
    </location>
</feature>
<dbReference type="InterPro" id="IPR035999">
    <property type="entry name" value="Sec7_dom_sf"/>
</dbReference>
<feature type="region of interest" description="Disordered" evidence="9">
    <location>
        <begin position="760"/>
        <end position="799"/>
    </location>
</feature>
<sequence>MDAPSSSSTTRGFIDSAHARSWSPAGPPSNQTERSPHPTAPHSSPWSTANPSNNSQYMLPPLHARSQQHDDGSLASNSDWGNIFSSPLNPTVFAALAANGVLGPISPGAPSSLPANSFHNNYQPGHRPQVPPLDVNLQPSPSAASSWSQATSPYIATPPYPPSHKPSVPRSNSSNSAQYSKSKGVNVDEPRNTGRQQPHLRGSANVASQKGNSGIASMQYHSSGKEGVPSNPANYPYTSSYNTGPYSGERPNVGLPPSLWMSPASTTPSTSTFGPLNHPPSSIIPDAGSSTTTRASFTQSPTTPASPSADTKSTIFTDIFSDEILSSLSDNATSPFTSPRLSGSPDLQHLSNVDSAADPEQLAKDDPLATQVWKMYARTKATLPHAQRMENLTWRMMALTMRKKKEEEMKLPSENSEGLAATESLEQAGTQGPPRHSDKSLAEDRGGDERGRRIDKGTTRVRVVGFDGTNQDGHEDDDVVPMDWRAMSRSRSRISMDWRPTSRSRSRPPPGMTYEDQSTSNSSNVDGRYTFPSLGNVNSMPDSQKTDSQYRFSKEVSTSPGIPIPGTASISSGRRSPFSSLPHRSELASVYEDPSDPNAGLFDSSDQGRFFPGSSYNPTLSVVNSPNFAPSSLPSFGLSGLGRIPSSVGQISQESRTFPRHVRKTSFDHTVSKEGVIAGLGGRHQVNGKPISPDSLIGTKRRAEAPHAESMLRADPPTVKSQSQLQSSREPDHFESTTSFPSSSFNFSFHSYDFLDLNGSMGQPGGSTGEGNYPQSTRTSTVSASSFPMVGSPSSGNDGLSAAAAAASAALAEGYAQLNAANLATVDEPVIDYRQLMSFGDPSIYASSSLSQSPYTHVDPQQILSLDGTDGGPNFVNFHESPSSDGWGNGVASSSNASPEPYTVSNASSPPSTEGGGTATNTPNTQLRHLQRKHVAVKGSLGGIAELQKQKSLPTGLGNGASSSELRSSSSTPELGDSGNGGHTTKSGSEDGESTPTSCTNCHTTNTPLWRRDPDGQPLCNACGLFYKLHGVVRPLSLKTDIIKKRNRASGAPSSSSRKGNAGLPKIASSSTRPRSASSSHLSGLSSTRPVQGTRGGGGPTSPVAAPGALDYYFIFFTNIWSLPALFFMASHFLVSDTSRKLGLRMYVLPHVGMTFLIRDITLFVGHIVDGSVLLLLSFDFLPILASIFRQHAPLPRSAANHSYAPGLQPVTSLDYGQRDLHRRGSRTDLDFEQALRGEGTVKLKEGPDVSAMGLLDSPAMSPRETKIPKTTPRRPTQQPSTPTIIPPTPSPIAGPSSAKPLTGGSNGSSAQDLVNESGGDDSDSRQTNRRSLYRSPGTSSSPDLATLMRKAKAKDKALQGKSDKLKPAATFDRPSTATRSRSSTSSFKNPGEANTFGSRDNKGKSKALPTSPEWILTSPQARGSPEKKSGGAKSSMRAKTSAFLGKVLGQNTLRERSKTDATPPTTPSSVFFTNPFANSPPVPPLPPGIQQTPIRAREESPTRIGSPDLSKPLPPIIGASPTEADPEDEDDDMDDKSMVFVEKSIRAPSPKPAPRPRRAPSPEPVTYDKSTDTSKTQVHNKRRSMSVSEFELKTAMAASSSVTPLPTPSRSTSKKEGPKQNWDDSLHGILDDFKGQLSQLDPFSPSSSLDLKDPSTPARRAAYTRGHTNRINTREDIRPPPQKAKTAPSSFALPTVKLSQSEVLQDEPPSPTTSPIIPPRTSSLYTGVRSATSGSGSPRVSARRTHSPLTSKTGTILGTAPQTPIRNKLRVQHRSTASSSEPSLIPISDDPRNFDRADLEKSVTLRRSSYFGTPSKESRNELGVNDLTLTRFASATVSPTRDDDSETLEARARDLANKCWAEDEEFLAKEKIAEWLGGTGRINKLVLHYYMNFFDFATLRLDMAFRRLCAKLYLKAETQQVDRILDEFSRRYWDCNPATMFGSASVVHAVTYSLLLLNTDLHVAELSTHMSRSQFVRNTLGTIQMQLQPPEQLSTSDLSYDDSGSSMRGSDADTIARTKRSDSITSWNSVSKEAAMAASPEHHSNGSTPSVQVALHSSQQRAPDVGSVYGRTWEADMENLLKDMYNSVKSQQILQPIAGRASVSSLSPGAAMLRNRSLRSQPDRLATLKRGSIRGLQSILNAQAGISPYSSNSSIDGRASPSPSFATSAHDTGSSTFLTPTLGFASNLSHTIIKEAREDDDHSLHSQESGSTMISITDEELALLGPPWAKEGRLCRKQYWESTSKRAKDKAWLDVFVVIQKGELNMFTFGGAGGGGGGVVGGGNWLTNANLVGCVDLSHSLSHALPPPGYNKQRPHCMVLTLSNGGVYFFQAGTEELVNEWVSTCNYWAARTSKEPLAGGVSNMEYGWNRILEPTPARSVSDNDSAAQEDYSDAMSVRSGRSTRSRFGWKEGSNTVRAASSPYVDRIFINDWKPPMPPTVSSLHDEETQLEALGKHVASMKADLQRHNELREPMAALYQPRSANAMKSLSNWERKSQYLLKEIVKYDSYIDSLQVAMSLRLKKRGEKVLERALNGANANDVKWKGLEAETIEEMEEPTTPITNTHSHRRERADSATDE</sequence>
<dbReference type="GO" id="GO:0032012">
    <property type="term" value="P:regulation of ARF protein signal transduction"/>
    <property type="evidence" value="ECO:0007669"/>
    <property type="project" value="InterPro"/>
</dbReference>
<feature type="region of interest" description="Disordered" evidence="9">
    <location>
        <begin position="947"/>
        <end position="1000"/>
    </location>
</feature>
<dbReference type="InterPro" id="IPR013860">
    <property type="entry name" value="AreA_GATA"/>
</dbReference>
<feature type="compositionally biased region" description="Low complexity" evidence="9">
    <location>
        <begin position="139"/>
        <end position="153"/>
    </location>
</feature>
<dbReference type="GO" id="GO:0005634">
    <property type="term" value="C:nucleus"/>
    <property type="evidence" value="ECO:0007669"/>
    <property type="project" value="UniProtKB-SubCell"/>
</dbReference>
<feature type="compositionally biased region" description="Polar residues" evidence="9">
    <location>
        <begin position="515"/>
        <end position="525"/>
    </location>
</feature>
<dbReference type="Pfam" id="PF15410">
    <property type="entry name" value="PH_9"/>
    <property type="match status" value="1"/>
</dbReference>
<evidence type="ECO:0000259" key="11">
    <source>
        <dbReference type="PROSITE" id="PS50114"/>
    </source>
</evidence>
<dbReference type="PROSITE" id="PS50190">
    <property type="entry name" value="SEC7"/>
    <property type="match status" value="1"/>
</dbReference>
<feature type="compositionally biased region" description="Low complexity" evidence="9">
    <location>
        <begin position="1068"/>
        <end position="1090"/>
    </location>
</feature>
<keyword evidence="5" id="KW-0805">Transcription regulation</keyword>
<feature type="compositionally biased region" description="Polar residues" evidence="9">
    <location>
        <begin position="1"/>
        <end position="11"/>
    </location>
</feature>
<keyword evidence="6" id="KW-0804">Transcription</keyword>
<feature type="compositionally biased region" description="Low complexity" evidence="9">
    <location>
        <begin position="1468"/>
        <end position="1478"/>
    </location>
</feature>
<dbReference type="GO" id="GO:0000978">
    <property type="term" value="F:RNA polymerase II cis-regulatory region sequence-specific DNA binding"/>
    <property type="evidence" value="ECO:0007669"/>
    <property type="project" value="TreeGrafter"/>
</dbReference>
<protein>
    <submittedName>
        <fullName evidence="13">Uncharacterized protein</fullName>
    </submittedName>
</protein>
<feature type="compositionally biased region" description="Polar residues" evidence="9">
    <location>
        <begin position="231"/>
        <end position="245"/>
    </location>
</feature>
<dbReference type="SMART" id="SM00401">
    <property type="entry name" value="ZnF_GATA"/>
    <property type="match status" value="1"/>
</dbReference>
<feature type="compositionally biased region" description="Polar residues" evidence="9">
    <location>
        <begin position="2046"/>
        <end position="2062"/>
    </location>
</feature>
<keyword evidence="2" id="KW-0479">Metal-binding</keyword>
<proteinExistence type="predicted"/>
<feature type="region of interest" description="Disordered" evidence="9">
    <location>
        <begin position="405"/>
        <end position="483"/>
    </location>
</feature>
<feature type="compositionally biased region" description="Basic and acidic residues" evidence="9">
    <location>
        <begin position="701"/>
        <end position="712"/>
    </location>
</feature>
<feature type="compositionally biased region" description="Polar residues" evidence="9">
    <location>
        <begin position="114"/>
        <end position="123"/>
    </location>
</feature>
<feature type="compositionally biased region" description="Polar residues" evidence="9">
    <location>
        <begin position="533"/>
        <end position="560"/>
    </location>
</feature>
<evidence type="ECO:0000256" key="3">
    <source>
        <dbReference type="ARBA" id="ARBA00022771"/>
    </source>
</evidence>
<feature type="compositionally biased region" description="Acidic residues" evidence="9">
    <location>
        <begin position="1525"/>
        <end position="1535"/>
    </location>
</feature>
<dbReference type="CDD" id="cd00171">
    <property type="entry name" value="Sec7"/>
    <property type="match status" value="1"/>
</dbReference>
<gene>
    <name evidence="13" type="ORF">BDN71DRAFT_1491856</name>
</gene>
<dbReference type="PANTHER" id="PTHR10071">
    <property type="entry name" value="TRANSCRIPTION FACTOR GATA FAMILY MEMBER"/>
    <property type="match status" value="1"/>
</dbReference>
<accession>A0A9P6DKC7</accession>
<feature type="region of interest" description="Disordered" evidence="9">
    <location>
        <begin position="681"/>
        <end position="740"/>
    </location>
</feature>
<feature type="compositionally biased region" description="Pro residues" evidence="9">
    <location>
        <begin position="1479"/>
        <end position="1488"/>
    </location>
</feature>
<feature type="compositionally biased region" description="Polar residues" evidence="9">
    <location>
        <begin position="41"/>
        <end position="57"/>
    </location>
</feature>
<feature type="compositionally biased region" description="Polar residues" evidence="9">
    <location>
        <begin position="288"/>
        <end position="311"/>
    </location>
</feature>
<feature type="compositionally biased region" description="Basic and acidic residues" evidence="9">
    <location>
        <begin position="1239"/>
        <end position="1248"/>
    </location>
</feature>
<feature type="compositionally biased region" description="Low complexity" evidence="9">
    <location>
        <begin position="962"/>
        <end position="971"/>
    </location>
</feature>
<feature type="region of interest" description="Disordered" evidence="9">
    <location>
        <begin position="114"/>
        <end position="311"/>
    </location>
</feature>
<evidence type="ECO:0000256" key="8">
    <source>
        <dbReference type="PROSITE-ProRule" id="PRU00094"/>
    </source>
</evidence>